<comment type="caution">
    <text evidence="3">The sequence shown here is derived from an EMBL/GenBank/DDBJ whole genome shotgun (WGS) entry which is preliminary data.</text>
</comment>
<dbReference type="AlphaFoldDB" id="A0A918CPF9"/>
<evidence type="ECO:0000313" key="4">
    <source>
        <dbReference type="Proteomes" id="UP000603865"/>
    </source>
</evidence>
<sequence length="509" mass="54118">MNTHFGLLALLALTLAACGTAPSPAGQPGDPSPLPNPGIDGRTPRPVNVQITLESGHTAEGVLTPTGGTLTATAADGTTFTLTAPENAVLSPLKVKMTPVAQVSGLNGANTYVAAVHLEPEGTEFLEPLRLKISAPHALDTHLLRGFNSHRPGSEFYFQGRSVEGNTATLQLTHFSNPGIAVVADDDLIVPIPTDARDRLENDLAQPTRASMEILGDFSGWIEPDLKHAASSDSALRQAIREFVTWRTEVERAGLSDRFRSETFQGWTLIAQGIEAAVERAHAECAVNNDLSRVRDILTWMSWVKRNPRLSPYFSGQVAHFEQLARDCASFELDVQSTVSGDQDGAVVGTGIHLAIPLQPGSGDLLTHLEAAGPVQVLGYAADISADSGCTVSPLSATLQGDTQAALDLLWAGDSAAPVAVTLDPPVVTVSVGITCPDNGSFTTQLPTWRTWFMAAHQDECSALGCLRIEDWEAGTGAEFARKTYQRTAVSNGLELSESTTLTLRHTPH</sequence>
<feature type="region of interest" description="Disordered" evidence="1">
    <location>
        <begin position="21"/>
        <end position="44"/>
    </location>
</feature>
<evidence type="ECO:0000256" key="2">
    <source>
        <dbReference type="SAM" id="SignalP"/>
    </source>
</evidence>
<accession>A0A918CPF9</accession>
<dbReference type="RefSeq" id="WP_189093215.1">
    <property type="nucleotide sequence ID" value="NZ_BMQL01000059.1"/>
</dbReference>
<name>A0A918CPF9_9DEIO</name>
<reference evidence="3" key="2">
    <citation type="submission" date="2020-09" db="EMBL/GenBank/DDBJ databases">
        <authorList>
            <person name="Sun Q."/>
            <person name="Ohkuma M."/>
        </authorList>
    </citation>
    <scope>NUCLEOTIDE SEQUENCE</scope>
    <source>
        <strain evidence="3">JCM 31311</strain>
    </source>
</reference>
<keyword evidence="4" id="KW-1185">Reference proteome</keyword>
<keyword evidence="2" id="KW-0732">Signal</keyword>
<dbReference type="Proteomes" id="UP000603865">
    <property type="component" value="Unassembled WGS sequence"/>
</dbReference>
<feature type="chain" id="PRO_5037088134" description="ZU5 domain-containing protein" evidence="2">
    <location>
        <begin position="26"/>
        <end position="509"/>
    </location>
</feature>
<organism evidence="3 4">
    <name type="scientific">Deinococcus ruber</name>
    <dbReference type="NCBI Taxonomy" id="1848197"/>
    <lineage>
        <taxon>Bacteria</taxon>
        <taxon>Thermotogati</taxon>
        <taxon>Deinococcota</taxon>
        <taxon>Deinococci</taxon>
        <taxon>Deinococcales</taxon>
        <taxon>Deinococcaceae</taxon>
        <taxon>Deinococcus</taxon>
    </lineage>
</organism>
<proteinExistence type="predicted"/>
<reference evidence="3" key="1">
    <citation type="journal article" date="2014" name="Int. J. Syst. Evol. Microbiol.">
        <title>Complete genome sequence of Corynebacterium casei LMG S-19264T (=DSM 44701T), isolated from a smear-ripened cheese.</title>
        <authorList>
            <consortium name="US DOE Joint Genome Institute (JGI-PGF)"/>
            <person name="Walter F."/>
            <person name="Albersmeier A."/>
            <person name="Kalinowski J."/>
            <person name="Ruckert C."/>
        </authorList>
    </citation>
    <scope>NUCLEOTIDE SEQUENCE</scope>
    <source>
        <strain evidence="3">JCM 31311</strain>
    </source>
</reference>
<gene>
    <name evidence="3" type="ORF">GCM10008957_49650</name>
</gene>
<evidence type="ECO:0000313" key="3">
    <source>
        <dbReference type="EMBL" id="GGR33435.1"/>
    </source>
</evidence>
<evidence type="ECO:0008006" key="5">
    <source>
        <dbReference type="Google" id="ProtNLM"/>
    </source>
</evidence>
<dbReference type="EMBL" id="BMQL01000059">
    <property type="protein sequence ID" value="GGR33435.1"/>
    <property type="molecule type" value="Genomic_DNA"/>
</dbReference>
<feature type="signal peptide" evidence="2">
    <location>
        <begin position="1"/>
        <end position="25"/>
    </location>
</feature>
<evidence type="ECO:0000256" key="1">
    <source>
        <dbReference type="SAM" id="MobiDB-lite"/>
    </source>
</evidence>
<protein>
    <recommendedName>
        <fullName evidence="5">ZU5 domain-containing protein</fullName>
    </recommendedName>
</protein>